<organism evidence="2 3">
    <name type="scientific">Carnegiea gigantea</name>
    <dbReference type="NCBI Taxonomy" id="171969"/>
    <lineage>
        <taxon>Eukaryota</taxon>
        <taxon>Viridiplantae</taxon>
        <taxon>Streptophyta</taxon>
        <taxon>Embryophyta</taxon>
        <taxon>Tracheophyta</taxon>
        <taxon>Spermatophyta</taxon>
        <taxon>Magnoliopsida</taxon>
        <taxon>eudicotyledons</taxon>
        <taxon>Gunneridae</taxon>
        <taxon>Pentapetalae</taxon>
        <taxon>Caryophyllales</taxon>
        <taxon>Cactineae</taxon>
        <taxon>Cactaceae</taxon>
        <taxon>Cactoideae</taxon>
        <taxon>Echinocereeae</taxon>
        <taxon>Carnegiea</taxon>
    </lineage>
</organism>
<dbReference type="Proteomes" id="UP001153076">
    <property type="component" value="Unassembled WGS sequence"/>
</dbReference>
<evidence type="ECO:0000256" key="1">
    <source>
        <dbReference type="ARBA" id="ARBA00008668"/>
    </source>
</evidence>
<dbReference type="PANTHER" id="PTHR45642:SF150">
    <property type="entry name" value="GDSL ESTERASE_LIPASE EXL3"/>
    <property type="match status" value="1"/>
</dbReference>
<dbReference type="InterPro" id="IPR001087">
    <property type="entry name" value="GDSL"/>
</dbReference>
<dbReference type="SUPFAM" id="SSF52266">
    <property type="entry name" value="SGNH hydrolase"/>
    <property type="match status" value="1"/>
</dbReference>
<dbReference type="InterPro" id="IPR036514">
    <property type="entry name" value="SGNH_hydro_sf"/>
</dbReference>
<dbReference type="Gene3D" id="3.40.50.1110">
    <property type="entry name" value="SGNH hydrolase"/>
    <property type="match status" value="1"/>
</dbReference>
<comment type="similarity">
    <text evidence="1">Belongs to the 'GDSL' lipolytic enzyme family.</text>
</comment>
<proteinExistence type="inferred from homology"/>
<dbReference type="CDD" id="cd01837">
    <property type="entry name" value="SGNH_plant_lipase_like"/>
    <property type="match status" value="1"/>
</dbReference>
<keyword evidence="3" id="KW-1185">Reference proteome</keyword>
<sequence>MKYLSPSLFCSKISPPCLSTFIIFMIIILATPAPALKLPTNVTVPAIIVFGDSIVDSGNNNCIKTLVKSNFPPYGRDFMGGLPTGRFSNGRILTDFLVEEFSIKQYMPPYLDPNLGPDDLLTGVSFASGGSGYDPLTSKITLVISLSQQLEHFKDYTRKLKQLVGEEKSQFILNNSVFMVLTGNNDLFGYFDIPLRRLQYDIQSYTDFLVNLASSFVQDLHDLGARRISVFSVMPVGCVPLQRTIAGGIRRECAESTNHAAELLNSKLSAEVDSLTSKLPDSRVAYIDWYTPAIDVIQNPKKYGFEQVKRGCCGTGLIEFAILCNKLVPVCRNNSEYLFWDSAHFTERGYQTLLSLIIDKFVSRLFGSQ</sequence>
<accession>A0A9Q1KAI9</accession>
<dbReference type="OrthoDB" id="1600564at2759"/>
<dbReference type="PANTHER" id="PTHR45642">
    <property type="entry name" value="GDSL ESTERASE/LIPASE EXL3"/>
    <property type="match status" value="1"/>
</dbReference>
<gene>
    <name evidence="2" type="ORF">Cgig2_029068</name>
</gene>
<dbReference type="AlphaFoldDB" id="A0A9Q1KAI9"/>
<comment type="caution">
    <text evidence="2">The sequence shown here is derived from an EMBL/GenBank/DDBJ whole genome shotgun (WGS) entry which is preliminary data.</text>
</comment>
<dbReference type="EMBL" id="JAKOGI010000207">
    <property type="protein sequence ID" value="KAJ8439808.1"/>
    <property type="molecule type" value="Genomic_DNA"/>
</dbReference>
<dbReference type="FunFam" id="3.40.50.1110:FF:000003">
    <property type="entry name" value="GDSL esterase/lipase APG"/>
    <property type="match status" value="1"/>
</dbReference>
<evidence type="ECO:0000313" key="3">
    <source>
        <dbReference type="Proteomes" id="UP001153076"/>
    </source>
</evidence>
<dbReference type="InterPro" id="IPR050592">
    <property type="entry name" value="GDSL_lipolytic_enzyme"/>
</dbReference>
<dbReference type="InterPro" id="IPR035669">
    <property type="entry name" value="SGNH_plant_lipase-like"/>
</dbReference>
<dbReference type="Pfam" id="PF00657">
    <property type="entry name" value="Lipase_GDSL"/>
    <property type="match status" value="1"/>
</dbReference>
<name>A0A9Q1KAI9_9CARY</name>
<evidence type="ECO:0000313" key="2">
    <source>
        <dbReference type="EMBL" id="KAJ8439808.1"/>
    </source>
</evidence>
<dbReference type="GO" id="GO:0016788">
    <property type="term" value="F:hydrolase activity, acting on ester bonds"/>
    <property type="evidence" value="ECO:0007669"/>
    <property type="project" value="InterPro"/>
</dbReference>
<reference evidence="2" key="1">
    <citation type="submission" date="2022-04" db="EMBL/GenBank/DDBJ databases">
        <title>Carnegiea gigantea Genome sequencing and assembly v2.</title>
        <authorList>
            <person name="Copetti D."/>
            <person name="Sanderson M.J."/>
            <person name="Burquez A."/>
            <person name="Wojciechowski M.F."/>
        </authorList>
    </citation>
    <scope>NUCLEOTIDE SEQUENCE</scope>
    <source>
        <strain evidence="2">SGP5-SGP5p</strain>
        <tissue evidence="2">Aerial part</tissue>
    </source>
</reference>
<protein>
    <submittedName>
        <fullName evidence="2">Uncharacterized protein</fullName>
    </submittedName>
</protein>